<evidence type="ECO:0000256" key="1">
    <source>
        <dbReference type="ARBA" id="ARBA00022679"/>
    </source>
</evidence>
<dbReference type="AlphaFoldDB" id="A0AAC9HMB3"/>
<keyword evidence="1 3" id="KW-0808">Transferase</keyword>
<dbReference type="SUPFAM" id="SSF56214">
    <property type="entry name" value="4'-phosphopantetheinyl transferase"/>
    <property type="match status" value="1"/>
</dbReference>
<feature type="domain" description="4'-phosphopantetheinyl transferase" evidence="2">
    <location>
        <begin position="8"/>
        <end position="79"/>
    </location>
</feature>
<evidence type="ECO:0000313" key="3">
    <source>
        <dbReference type="EMBL" id="AOS61972.1"/>
    </source>
</evidence>
<evidence type="ECO:0000259" key="2">
    <source>
        <dbReference type="Pfam" id="PF01648"/>
    </source>
</evidence>
<dbReference type="RefSeq" id="WP_084642593.1">
    <property type="nucleotide sequence ID" value="NZ_CP014859.1"/>
</dbReference>
<evidence type="ECO:0000313" key="4">
    <source>
        <dbReference type="Proteomes" id="UP000095210"/>
    </source>
</evidence>
<accession>A0AAC9HMB3</accession>
<dbReference type="GO" id="GO:0000287">
    <property type="term" value="F:magnesium ion binding"/>
    <property type="evidence" value="ECO:0007669"/>
    <property type="project" value="InterPro"/>
</dbReference>
<dbReference type="GO" id="GO:0008897">
    <property type="term" value="F:holo-[acyl-carrier-protein] synthase activity"/>
    <property type="evidence" value="ECO:0007669"/>
    <property type="project" value="UniProtKB-EC"/>
</dbReference>
<proteinExistence type="predicted"/>
<sequence>MTGAAVLLGVDIVERDRLGRMISDLGDAYRKQVVTQTERHRHREPIEAAAAFAIKECLIKAVGGRPDGFRWHDFEQACAEPPGATTLATVEGDDPTALLDEAAAALQAATGIELTTAAPYDVHGASRAAALARLAPGRPAQRVLGAARWGHNDIVIAALAVVWTKKEKGAPGCP</sequence>
<dbReference type="InterPro" id="IPR008278">
    <property type="entry name" value="4-PPantetheinyl_Trfase_dom"/>
</dbReference>
<name>A0AAC9HMB3_9PSEU</name>
<dbReference type="Gene3D" id="3.90.470.20">
    <property type="entry name" value="4'-phosphopantetheinyl transferase domain"/>
    <property type="match status" value="1"/>
</dbReference>
<dbReference type="InterPro" id="IPR037143">
    <property type="entry name" value="4-PPantetheinyl_Trfase_dom_sf"/>
</dbReference>
<keyword evidence="4" id="KW-1185">Reference proteome</keyword>
<organism evidence="3 4">
    <name type="scientific">Actinoalloteichus hymeniacidonis</name>
    <dbReference type="NCBI Taxonomy" id="340345"/>
    <lineage>
        <taxon>Bacteria</taxon>
        <taxon>Bacillati</taxon>
        <taxon>Actinomycetota</taxon>
        <taxon>Actinomycetes</taxon>
        <taxon>Pseudonocardiales</taxon>
        <taxon>Pseudonocardiaceae</taxon>
        <taxon>Actinoalloteichus</taxon>
    </lineage>
</organism>
<reference evidence="4" key="1">
    <citation type="submission" date="2016-03" db="EMBL/GenBank/DDBJ databases">
        <title>Complete genome sequence of the type strain Actinoalloteichus hymeniacidonis DSM 45092.</title>
        <authorList>
            <person name="Schaffert L."/>
            <person name="Albersmeier A."/>
            <person name="Winkler A."/>
            <person name="Kalinowski J."/>
            <person name="Zotchev S."/>
            <person name="Ruckert C."/>
        </authorList>
    </citation>
    <scope>NUCLEOTIDE SEQUENCE [LARGE SCALE GENOMIC DNA]</scope>
    <source>
        <strain evidence="4">HPA177(T) (DSM 45092(T))</strain>
    </source>
</reference>
<dbReference type="Pfam" id="PF01648">
    <property type="entry name" value="ACPS"/>
    <property type="match status" value="1"/>
</dbReference>
<protein>
    <submittedName>
        <fullName evidence="3">4'-phosphopantetheinyl transferase superfamily protein</fullName>
        <ecNumber evidence="3">2.7.8.7</ecNumber>
    </submittedName>
</protein>
<dbReference type="EMBL" id="CP014859">
    <property type="protein sequence ID" value="AOS61972.1"/>
    <property type="molecule type" value="Genomic_DNA"/>
</dbReference>
<dbReference type="KEGG" id="ahm:TL08_05735"/>
<gene>
    <name evidence="3" type="ORF">TL08_05735</name>
</gene>
<dbReference type="EC" id="2.7.8.7" evidence="3"/>
<dbReference type="Proteomes" id="UP000095210">
    <property type="component" value="Chromosome"/>
</dbReference>